<evidence type="ECO:0000313" key="2">
    <source>
        <dbReference type="EMBL" id="CAK9192573.1"/>
    </source>
</evidence>
<evidence type="ECO:0000256" key="1">
    <source>
        <dbReference type="SAM" id="MobiDB-lite"/>
    </source>
</evidence>
<protein>
    <submittedName>
        <fullName evidence="2">Uncharacterized protein</fullName>
    </submittedName>
</protein>
<dbReference type="EMBL" id="OZ019893">
    <property type="protein sequence ID" value="CAK9192573.1"/>
    <property type="molecule type" value="Genomic_DNA"/>
</dbReference>
<reference evidence="2 3" key="1">
    <citation type="submission" date="2024-02" db="EMBL/GenBank/DDBJ databases">
        <authorList>
            <consortium name="ELIXIR-Norway"/>
            <consortium name="Elixir Norway"/>
        </authorList>
    </citation>
    <scope>NUCLEOTIDE SEQUENCE [LARGE SCALE GENOMIC DNA]</scope>
</reference>
<sequence length="103" mass="11114">MSTSVPRGRGTVVWRQRPYVGCVRMARVEGARAGKVRSFDSTASTEEEEAEENVEEGDKEEEEEQAAAAAAAEGEEEEVGNGPWLVEGTGLRQSLCVGTRIEA</sequence>
<accession>A0ABP0TCN9</accession>
<proteinExistence type="predicted"/>
<organism evidence="2 3">
    <name type="scientific">Sphagnum troendelagicum</name>
    <dbReference type="NCBI Taxonomy" id="128251"/>
    <lineage>
        <taxon>Eukaryota</taxon>
        <taxon>Viridiplantae</taxon>
        <taxon>Streptophyta</taxon>
        <taxon>Embryophyta</taxon>
        <taxon>Bryophyta</taxon>
        <taxon>Sphagnophytina</taxon>
        <taxon>Sphagnopsida</taxon>
        <taxon>Sphagnales</taxon>
        <taxon>Sphagnaceae</taxon>
        <taxon>Sphagnum</taxon>
    </lineage>
</organism>
<gene>
    <name evidence="2" type="ORF">CSSPTR1EN2_LOCUS1958</name>
</gene>
<evidence type="ECO:0000313" key="3">
    <source>
        <dbReference type="Proteomes" id="UP001497512"/>
    </source>
</evidence>
<feature type="compositionally biased region" description="Acidic residues" evidence="1">
    <location>
        <begin position="45"/>
        <end position="65"/>
    </location>
</feature>
<dbReference type="Proteomes" id="UP001497512">
    <property type="component" value="Chromosome 1"/>
</dbReference>
<keyword evidence="3" id="KW-1185">Reference proteome</keyword>
<name>A0ABP0TCN9_9BRYO</name>
<feature type="region of interest" description="Disordered" evidence="1">
    <location>
        <begin position="33"/>
        <end position="86"/>
    </location>
</feature>